<keyword evidence="3 6" id="KW-0863">Zinc-finger</keyword>
<sequence length="785" mass="88525">MSKKTAAALKKCASAGSAEGTRRSNQVQEDALEEGSIDIGACSLCHCALDFSDRAAFFQSDREEDYKDEKDEDASSESSYFFNKNDPYLPESLWDPNNALVYCDSCERMFHQKCHFVPIFSVPRGAWHCLYCLSQKQNPSKKNLKKSLDVAGNQKRTADPLPEFFKELDAADIALPSGKDDNSKPAAIRDLLFVSPPIPEVAEWERRWEAASRLLKAATWHGAFSQLRNAISGQLATHRLARAGLQTWTSTSHNFHFFQNSQELHDTLIKMFGAEYRIRGWLSAVETCRSTWPGEKMWRTLLEWTQKHEKSHTDFVKRVLFPFGRLHPRRIEPKTPEYRLHGEEAQSSILNELDKSETTLLSKGGAHAKDNAQLAKETRKGSTKESDDDSGITLDELVCCICMEGYATDENDLVLCDGNGCFRAYHQHCVKPVVRLTEDEEDDWFCPLCAGQAELLHHVQCEYMGDEWEQRRIHRQLSAEDRNAGKSKKKTTDVIDDSSSLRSWADVNEVFPNAEVDYPAAIMLRKGRKNAASIALVNRVLGLEEDMNDELSAGDDDESDDDEKFDLNSFERRKKEERQNARLVDNDSSNEDITVSSAATLEEISSVELEIDRDELAALSDGEGDDTDENQSFEKVFAKRNTKGMRLRSKRLYDIGRNSEDIGKLDESNIIDGKRGRAPVDYILLNRSIFGDLSQDEAAEIDDDDDFVMKQTDVTGRCSDSTSASSEERSPYSESDPLTPATTSLDGSSLLGNKTANRSRKRGRESSCTSRFSNAEMRNNHRFGE</sequence>
<dbReference type="PROSITE" id="PS50016">
    <property type="entry name" value="ZF_PHD_2"/>
    <property type="match status" value="2"/>
</dbReference>
<dbReference type="PANTHER" id="PTHR12628:SF10">
    <property type="entry name" value="HOMEOBOX DOMAIN-CONTAINING PROTEIN"/>
    <property type="match status" value="1"/>
</dbReference>
<dbReference type="InParanoid" id="A0A1Z5JNN3"/>
<evidence type="ECO:0000256" key="2">
    <source>
        <dbReference type="ARBA" id="ARBA00022723"/>
    </source>
</evidence>
<comment type="caution">
    <text evidence="9">The sequence shown here is derived from an EMBL/GenBank/DDBJ whole genome shotgun (WGS) entry which is preliminary data.</text>
</comment>
<feature type="compositionally biased region" description="Basic and acidic residues" evidence="7">
    <location>
        <begin position="376"/>
        <end position="385"/>
    </location>
</feature>
<feature type="region of interest" description="Disordered" evidence="7">
    <location>
        <begin position="371"/>
        <end position="390"/>
    </location>
</feature>
<evidence type="ECO:0000313" key="10">
    <source>
        <dbReference type="Proteomes" id="UP000198406"/>
    </source>
</evidence>
<dbReference type="GO" id="GO:0005634">
    <property type="term" value="C:nucleus"/>
    <property type="evidence" value="ECO:0007669"/>
    <property type="project" value="UniProtKB-SubCell"/>
</dbReference>
<feature type="region of interest" description="Disordered" evidence="7">
    <location>
        <begin position="713"/>
        <end position="785"/>
    </location>
</feature>
<dbReference type="InterPro" id="IPR011011">
    <property type="entry name" value="Znf_FYVE_PHD"/>
</dbReference>
<feature type="region of interest" description="Disordered" evidence="7">
    <location>
        <begin position="549"/>
        <end position="589"/>
    </location>
</feature>
<evidence type="ECO:0000313" key="9">
    <source>
        <dbReference type="EMBL" id="GAX15627.1"/>
    </source>
</evidence>
<comment type="subcellular location">
    <subcellularLocation>
        <location evidence="1">Nucleus</location>
    </subcellularLocation>
</comment>
<reference evidence="9 10" key="1">
    <citation type="journal article" date="2015" name="Plant Cell">
        <title>Oil accumulation by the oleaginous diatom Fistulifera solaris as revealed by the genome and transcriptome.</title>
        <authorList>
            <person name="Tanaka T."/>
            <person name="Maeda Y."/>
            <person name="Veluchamy A."/>
            <person name="Tanaka M."/>
            <person name="Abida H."/>
            <person name="Marechal E."/>
            <person name="Bowler C."/>
            <person name="Muto M."/>
            <person name="Sunaga Y."/>
            <person name="Tanaka M."/>
            <person name="Yoshino T."/>
            <person name="Taniguchi T."/>
            <person name="Fukuda Y."/>
            <person name="Nemoto M."/>
            <person name="Matsumoto M."/>
            <person name="Wong P.S."/>
            <person name="Aburatani S."/>
            <person name="Fujibuchi W."/>
        </authorList>
    </citation>
    <scope>NUCLEOTIDE SEQUENCE [LARGE SCALE GENOMIC DNA]</scope>
    <source>
        <strain evidence="9 10">JPCC DA0580</strain>
    </source>
</reference>
<gene>
    <name evidence="9" type="ORF">FisN_3Hh099</name>
</gene>
<evidence type="ECO:0000256" key="3">
    <source>
        <dbReference type="ARBA" id="ARBA00022771"/>
    </source>
</evidence>
<keyword evidence="5" id="KW-0539">Nucleus</keyword>
<feature type="compositionally biased region" description="Acidic residues" evidence="7">
    <location>
        <begin position="549"/>
        <end position="564"/>
    </location>
</feature>
<feature type="compositionally biased region" description="Polar residues" evidence="7">
    <location>
        <begin position="740"/>
        <end position="756"/>
    </location>
</feature>
<dbReference type="AlphaFoldDB" id="A0A1Z5JNN3"/>
<dbReference type="Pfam" id="PF00628">
    <property type="entry name" value="PHD"/>
    <property type="match status" value="2"/>
</dbReference>
<dbReference type="GO" id="GO:0003677">
    <property type="term" value="F:DNA binding"/>
    <property type="evidence" value="ECO:0007669"/>
    <property type="project" value="TreeGrafter"/>
</dbReference>
<accession>A0A1Z5JNN3</accession>
<organism evidence="9 10">
    <name type="scientific">Fistulifera solaris</name>
    <name type="common">Oleaginous diatom</name>
    <dbReference type="NCBI Taxonomy" id="1519565"/>
    <lineage>
        <taxon>Eukaryota</taxon>
        <taxon>Sar</taxon>
        <taxon>Stramenopiles</taxon>
        <taxon>Ochrophyta</taxon>
        <taxon>Bacillariophyta</taxon>
        <taxon>Bacillariophyceae</taxon>
        <taxon>Bacillariophycidae</taxon>
        <taxon>Naviculales</taxon>
        <taxon>Naviculaceae</taxon>
        <taxon>Fistulifera</taxon>
    </lineage>
</organism>
<dbReference type="InterPro" id="IPR019786">
    <property type="entry name" value="Zinc_finger_PHD-type_CS"/>
</dbReference>
<feature type="domain" description="PHD-type" evidence="8">
    <location>
        <begin position="39"/>
        <end position="135"/>
    </location>
</feature>
<name>A0A1Z5JNN3_FISSO</name>
<protein>
    <recommendedName>
        <fullName evidence="8">PHD-type domain-containing protein</fullName>
    </recommendedName>
</protein>
<dbReference type="InterPro" id="IPR001965">
    <property type="entry name" value="Znf_PHD"/>
</dbReference>
<dbReference type="EMBL" id="BDSP01000095">
    <property type="protein sequence ID" value="GAX15627.1"/>
    <property type="molecule type" value="Genomic_DNA"/>
</dbReference>
<feature type="compositionally biased region" description="Basic and acidic residues" evidence="7">
    <location>
        <begin position="565"/>
        <end position="580"/>
    </location>
</feature>
<dbReference type="InterPro" id="IPR013083">
    <property type="entry name" value="Znf_RING/FYVE/PHD"/>
</dbReference>
<dbReference type="SMART" id="SM00249">
    <property type="entry name" value="PHD"/>
    <property type="match status" value="2"/>
</dbReference>
<dbReference type="PANTHER" id="PTHR12628">
    <property type="entry name" value="POLYCOMB-LIKE TRANSCRIPTION FACTOR"/>
    <property type="match status" value="1"/>
</dbReference>
<dbReference type="InterPro" id="IPR019787">
    <property type="entry name" value="Znf_PHD-finger"/>
</dbReference>
<keyword evidence="10" id="KW-1185">Reference proteome</keyword>
<dbReference type="GO" id="GO:0045814">
    <property type="term" value="P:negative regulation of gene expression, epigenetic"/>
    <property type="evidence" value="ECO:0007669"/>
    <property type="project" value="TreeGrafter"/>
</dbReference>
<evidence type="ECO:0000259" key="8">
    <source>
        <dbReference type="PROSITE" id="PS50016"/>
    </source>
</evidence>
<dbReference type="GO" id="GO:0008270">
    <property type="term" value="F:zinc ion binding"/>
    <property type="evidence" value="ECO:0007669"/>
    <property type="project" value="UniProtKB-KW"/>
</dbReference>
<dbReference type="GO" id="GO:0003682">
    <property type="term" value="F:chromatin binding"/>
    <property type="evidence" value="ECO:0007669"/>
    <property type="project" value="TreeGrafter"/>
</dbReference>
<keyword evidence="4" id="KW-0862">Zinc</keyword>
<dbReference type="Gene3D" id="3.30.40.10">
    <property type="entry name" value="Zinc/RING finger domain, C3HC4 (zinc finger)"/>
    <property type="match status" value="2"/>
</dbReference>
<evidence type="ECO:0000256" key="4">
    <source>
        <dbReference type="ARBA" id="ARBA00022833"/>
    </source>
</evidence>
<proteinExistence type="predicted"/>
<evidence type="ECO:0000256" key="6">
    <source>
        <dbReference type="PROSITE-ProRule" id="PRU00146"/>
    </source>
</evidence>
<feature type="domain" description="PHD-type" evidence="8">
    <location>
        <begin position="396"/>
        <end position="452"/>
    </location>
</feature>
<evidence type="ECO:0000256" key="5">
    <source>
        <dbReference type="ARBA" id="ARBA00023242"/>
    </source>
</evidence>
<dbReference type="OrthoDB" id="1903104at2759"/>
<dbReference type="Proteomes" id="UP000198406">
    <property type="component" value="Unassembled WGS sequence"/>
</dbReference>
<feature type="compositionally biased region" description="Polar residues" evidence="7">
    <location>
        <begin position="766"/>
        <end position="777"/>
    </location>
</feature>
<dbReference type="PROSITE" id="PS01359">
    <property type="entry name" value="ZF_PHD_1"/>
    <property type="match status" value="1"/>
</dbReference>
<dbReference type="SUPFAM" id="SSF57903">
    <property type="entry name" value="FYVE/PHD zinc finger"/>
    <property type="match status" value="2"/>
</dbReference>
<evidence type="ECO:0000256" key="1">
    <source>
        <dbReference type="ARBA" id="ARBA00004123"/>
    </source>
</evidence>
<evidence type="ECO:0000256" key="7">
    <source>
        <dbReference type="SAM" id="MobiDB-lite"/>
    </source>
</evidence>
<keyword evidence="2" id="KW-0479">Metal-binding</keyword>
<feature type="region of interest" description="Disordered" evidence="7">
    <location>
        <begin position="1"/>
        <end position="30"/>
    </location>
</feature>